<reference evidence="2" key="1">
    <citation type="journal article" date="2020" name="Stud. Mycol.">
        <title>101 Dothideomycetes genomes: a test case for predicting lifestyles and emergence of pathogens.</title>
        <authorList>
            <person name="Haridas S."/>
            <person name="Albert R."/>
            <person name="Binder M."/>
            <person name="Bloem J."/>
            <person name="Labutti K."/>
            <person name="Salamov A."/>
            <person name="Andreopoulos B."/>
            <person name="Baker S."/>
            <person name="Barry K."/>
            <person name="Bills G."/>
            <person name="Bluhm B."/>
            <person name="Cannon C."/>
            <person name="Castanera R."/>
            <person name="Culley D."/>
            <person name="Daum C."/>
            <person name="Ezra D."/>
            <person name="Gonzalez J."/>
            <person name="Henrissat B."/>
            <person name="Kuo A."/>
            <person name="Liang C."/>
            <person name="Lipzen A."/>
            <person name="Lutzoni F."/>
            <person name="Magnuson J."/>
            <person name="Mondo S."/>
            <person name="Nolan M."/>
            <person name="Ohm R."/>
            <person name="Pangilinan J."/>
            <person name="Park H.-J."/>
            <person name="Ramirez L."/>
            <person name="Alfaro M."/>
            <person name="Sun H."/>
            <person name="Tritt A."/>
            <person name="Yoshinaga Y."/>
            <person name="Zwiers L.-H."/>
            <person name="Turgeon B."/>
            <person name="Goodwin S."/>
            <person name="Spatafora J."/>
            <person name="Crous P."/>
            <person name="Grigoriev I."/>
        </authorList>
    </citation>
    <scope>NUCLEOTIDE SEQUENCE</scope>
    <source>
        <strain evidence="2">CBS 122681</strain>
    </source>
</reference>
<feature type="chain" id="PRO_5025567583" evidence="1">
    <location>
        <begin position="20"/>
        <end position="125"/>
    </location>
</feature>
<organism evidence="2 3">
    <name type="scientific">Lophiostoma macrostomum CBS 122681</name>
    <dbReference type="NCBI Taxonomy" id="1314788"/>
    <lineage>
        <taxon>Eukaryota</taxon>
        <taxon>Fungi</taxon>
        <taxon>Dikarya</taxon>
        <taxon>Ascomycota</taxon>
        <taxon>Pezizomycotina</taxon>
        <taxon>Dothideomycetes</taxon>
        <taxon>Pleosporomycetidae</taxon>
        <taxon>Pleosporales</taxon>
        <taxon>Lophiostomataceae</taxon>
        <taxon>Lophiostoma</taxon>
    </lineage>
</organism>
<evidence type="ECO:0000313" key="3">
    <source>
        <dbReference type="Proteomes" id="UP000799324"/>
    </source>
</evidence>
<gene>
    <name evidence="2" type="ORF">K491DRAFT_716493</name>
</gene>
<keyword evidence="3" id="KW-1185">Reference proteome</keyword>
<dbReference type="EMBL" id="MU004353">
    <property type="protein sequence ID" value="KAF2655127.1"/>
    <property type="molecule type" value="Genomic_DNA"/>
</dbReference>
<protein>
    <submittedName>
        <fullName evidence="2">Uncharacterized protein</fullName>
    </submittedName>
</protein>
<name>A0A6A6T749_9PLEO</name>
<keyword evidence="1" id="KW-0732">Signal</keyword>
<evidence type="ECO:0000313" key="2">
    <source>
        <dbReference type="EMBL" id="KAF2655127.1"/>
    </source>
</evidence>
<sequence>MKLSAILLALPLAAGLTSATAINRTRLTERKYHTLPNCLAPGQWECMRECIGDFMLWAYADGAQLKDITPKRARHHQCRKNCKDRHRNKPSTCDDWGEDQFGGEAPKLWELVVEHFPLQYNEFEE</sequence>
<proteinExistence type="predicted"/>
<accession>A0A6A6T749</accession>
<evidence type="ECO:0000256" key="1">
    <source>
        <dbReference type="SAM" id="SignalP"/>
    </source>
</evidence>
<dbReference type="Proteomes" id="UP000799324">
    <property type="component" value="Unassembled WGS sequence"/>
</dbReference>
<feature type="signal peptide" evidence="1">
    <location>
        <begin position="1"/>
        <end position="19"/>
    </location>
</feature>
<dbReference type="AlphaFoldDB" id="A0A6A6T749"/>